<evidence type="ECO:0000256" key="1">
    <source>
        <dbReference type="ARBA" id="ARBA00004651"/>
    </source>
</evidence>
<feature type="transmembrane region" description="Helical" evidence="7">
    <location>
        <begin position="408"/>
        <end position="428"/>
    </location>
</feature>
<comment type="subcellular location">
    <subcellularLocation>
        <location evidence="1">Cell membrane</location>
        <topology evidence="1">Multi-pass membrane protein</topology>
    </subcellularLocation>
</comment>
<evidence type="ECO:0000313" key="8">
    <source>
        <dbReference type="EMBL" id="VAW22207.1"/>
    </source>
</evidence>
<reference evidence="8" key="1">
    <citation type="submission" date="2018-06" db="EMBL/GenBank/DDBJ databases">
        <authorList>
            <person name="Zhirakovskaya E."/>
        </authorList>
    </citation>
    <scope>NUCLEOTIDE SEQUENCE</scope>
</reference>
<proteinExistence type="inferred from homology"/>
<feature type="transmembrane region" description="Helical" evidence="7">
    <location>
        <begin position="295"/>
        <end position="316"/>
    </location>
</feature>
<protein>
    <submittedName>
        <fullName evidence="8">Molybdopterin oxidoreductase</fullName>
    </submittedName>
</protein>
<organism evidence="8">
    <name type="scientific">hydrothermal vent metagenome</name>
    <dbReference type="NCBI Taxonomy" id="652676"/>
    <lineage>
        <taxon>unclassified sequences</taxon>
        <taxon>metagenomes</taxon>
        <taxon>ecological metagenomes</taxon>
    </lineage>
</organism>
<feature type="transmembrane region" description="Helical" evidence="7">
    <location>
        <begin position="76"/>
        <end position="100"/>
    </location>
</feature>
<evidence type="ECO:0000256" key="7">
    <source>
        <dbReference type="SAM" id="Phobius"/>
    </source>
</evidence>
<evidence type="ECO:0000256" key="6">
    <source>
        <dbReference type="ARBA" id="ARBA00023136"/>
    </source>
</evidence>
<dbReference type="Pfam" id="PF03916">
    <property type="entry name" value="NrfD"/>
    <property type="match status" value="1"/>
</dbReference>
<dbReference type="PANTHER" id="PTHR43044">
    <property type="match status" value="1"/>
</dbReference>
<sequence length="460" mass="52529">MKYPIIEKDHAGKPETADIETIKEDLLRPIKKIGPAGKIWIASLILICLIGAYAYYLQLKNGLEVTSMRNYASWGIYISSFVYFVAISLVGALISSILKLLNFEWYRPLARIAETIAVANIICAGLIIVVDMGRPDRVFYLFTHGRVQSPIIWDVMVVSSYLVTSLLFLYFSLLPSFGILRDQLKNKPRWQMKMYKLFALGWEGNEKQWARLKKSIRFICILIIPLAVSIHTVTAWLFATTLRPGWNSTNFGPYFVAGAFLAGTGAVIIGMFVFQKAYHLEKYITDYHFDNMGKLLVFLGLIYAYFNINEYLIPAYSSRSSEALLLNDMFLGSSSHLFWFTQSIGMILPVILLLFRKMRKPLPMTIIAVFIVIGAWLKRYLIVIPVLLHPYLPMQGVPKSWTSYFPSWIEIAIVLAFISASLLFITIFSRLFPIISIADIIEGKEKNFSMKKKIEKQRGI</sequence>
<accession>A0A3B0UA22</accession>
<evidence type="ECO:0000256" key="3">
    <source>
        <dbReference type="ARBA" id="ARBA00022475"/>
    </source>
</evidence>
<comment type="similarity">
    <text evidence="2">Belongs to the NrfD family.</text>
</comment>
<feature type="transmembrane region" description="Helical" evidence="7">
    <location>
        <begin position="112"/>
        <end position="130"/>
    </location>
</feature>
<feature type="transmembrane region" description="Helical" evidence="7">
    <location>
        <begin position="336"/>
        <end position="355"/>
    </location>
</feature>
<feature type="transmembrane region" description="Helical" evidence="7">
    <location>
        <begin position="216"/>
        <end position="239"/>
    </location>
</feature>
<keyword evidence="4 7" id="KW-0812">Transmembrane</keyword>
<feature type="transmembrane region" description="Helical" evidence="7">
    <location>
        <begin position="251"/>
        <end position="274"/>
    </location>
</feature>
<keyword evidence="5 7" id="KW-1133">Transmembrane helix</keyword>
<dbReference type="AlphaFoldDB" id="A0A3B0UA22"/>
<dbReference type="Gene3D" id="1.20.1630.10">
    <property type="entry name" value="Formate dehydrogenase/DMSO reductase domain"/>
    <property type="match status" value="1"/>
</dbReference>
<evidence type="ECO:0000256" key="5">
    <source>
        <dbReference type="ARBA" id="ARBA00022989"/>
    </source>
</evidence>
<feature type="transmembrane region" description="Helical" evidence="7">
    <location>
        <begin position="367"/>
        <end position="388"/>
    </location>
</feature>
<dbReference type="EMBL" id="UOEP01000168">
    <property type="protein sequence ID" value="VAW22207.1"/>
    <property type="molecule type" value="Genomic_DNA"/>
</dbReference>
<feature type="transmembrane region" description="Helical" evidence="7">
    <location>
        <begin position="150"/>
        <end position="180"/>
    </location>
</feature>
<dbReference type="PANTHER" id="PTHR43044:SF2">
    <property type="entry name" value="POLYSULPHIDE REDUCTASE NRFD"/>
    <property type="match status" value="1"/>
</dbReference>
<feature type="transmembrane region" description="Helical" evidence="7">
    <location>
        <begin position="39"/>
        <end position="56"/>
    </location>
</feature>
<dbReference type="InterPro" id="IPR005614">
    <property type="entry name" value="NrfD-like"/>
</dbReference>
<evidence type="ECO:0000256" key="2">
    <source>
        <dbReference type="ARBA" id="ARBA00008929"/>
    </source>
</evidence>
<name>A0A3B0UA22_9ZZZZ</name>
<keyword evidence="6 7" id="KW-0472">Membrane</keyword>
<evidence type="ECO:0000256" key="4">
    <source>
        <dbReference type="ARBA" id="ARBA00022692"/>
    </source>
</evidence>
<dbReference type="GO" id="GO:0005886">
    <property type="term" value="C:plasma membrane"/>
    <property type="evidence" value="ECO:0007669"/>
    <property type="project" value="UniProtKB-SubCell"/>
</dbReference>
<gene>
    <name evidence="8" type="ORF">MNBD_BACTEROID01-2618</name>
</gene>
<keyword evidence="3" id="KW-1003">Cell membrane</keyword>